<dbReference type="GO" id="GO:0003677">
    <property type="term" value="F:DNA binding"/>
    <property type="evidence" value="ECO:0007669"/>
    <property type="project" value="InterPro"/>
</dbReference>
<dbReference type="PIRSF" id="PIRSF015855">
    <property type="entry name" value="TypeIII_Mtase_mKpnI"/>
    <property type="match status" value="1"/>
</dbReference>
<proteinExistence type="inferred from homology"/>
<comment type="catalytic activity">
    <reaction evidence="6">
        <text>a 2'-deoxyadenosine in DNA + S-adenosyl-L-methionine = an N(6)-methyl-2'-deoxyadenosine in DNA + S-adenosyl-L-homocysteine + H(+)</text>
        <dbReference type="Rhea" id="RHEA:15197"/>
        <dbReference type="Rhea" id="RHEA-COMP:12418"/>
        <dbReference type="Rhea" id="RHEA-COMP:12419"/>
        <dbReference type="ChEBI" id="CHEBI:15378"/>
        <dbReference type="ChEBI" id="CHEBI:57856"/>
        <dbReference type="ChEBI" id="CHEBI:59789"/>
        <dbReference type="ChEBI" id="CHEBI:90615"/>
        <dbReference type="ChEBI" id="CHEBI:90616"/>
        <dbReference type="EC" id="2.1.1.72"/>
    </reaction>
</comment>
<dbReference type="EMBL" id="CP065728">
    <property type="protein sequence ID" value="QPT44064.1"/>
    <property type="molecule type" value="Genomic_DNA"/>
</dbReference>
<dbReference type="InterPro" id="IPR002052">
    <property type="entry name" value="DNA_methylase_N6_adenine_CS"/>
</dbReference>
<evidence type="ECO:0000256" key="1">
    <source>
        <dbReference type="ARBA" id="ARBA00006594"/>
    </source>
</evidence>
<dbReference type="InterPro" id="IPR002295">
    <property type="entry name" value="N4/N6-MTase_EcoPI_Mod-like"/>
</dbReference>
<organism evidence="9 11">
    <name type="scientific">Moraxella nonliquefaciens</name>
    <dbReference type="NCBI Taxonomy" id="478"/>
    <lineage>
        <taxon>Bacteria</taxon>
        <taxon>Pseudomonadati</taxon>
        <taxon>Pseudomonadota</taxon>
        <taxon>Gammaproteobacteria</taxon>
        <taxon>Moraxellales</taxon>
        <taxon>Moraxellaceae</taxon>
        <taxon>Moraxella</taxon>
    </lineage>
</organism>
<feature type="domain" description="Type III restriction/modification enzyme methylation subunit" evidence="8">
    <location>
        <begin position="44"/>
        <end position="98"/>
    </location>
</feature>
<dbReference type="GO" id="GO:0009007">
    <property type="term" value="F:site-specific DNA-methyltransferase (adenine-specific) activity"/>
    <property type="evidence" value="ECO:0007669"/>
    <property type="project" value="UniProtKB-EC"/>
</dbReference>
<dbReference type="GO" id="GO:0004519">
    <property type="term" value="F:endonuclease activity"/>
    <property type="evidence" value="ECO:0007669"/>
    <property type="project" value="UniProtKB-KW"/>
</dbReference>
<keyword evidence="12" id="KW-1185">Reference proteome</keyword>
<accession>A0A1B8QJ87</accession>
<dbReference type="InterPro" id="IPR002941">
    <property type="entry name" value="DNA_methylase_N4/N6"/>
</dbReference>
<dbReference type="InterPro" id="IPR029063">
    <property type="entry name" value="SAM-dependent_MTases_sf"/>
</dbReference>
<sequence length="717" mass="82751">MDSNIQNQLEQTLQSDGRVWVNNDSNETSILAKNILLDLVEKTDPTIIGLLLGNDELKRHFFVEVNGVLVFKLQDFRFFLDKHSVNNSYTKYANRIGLTDGNRFLKDSSDIVLDFPFKDCVLNGGQSTEEGEEIYFKRNNDQSDSQLYTKLTQKRQEIFFNQTLAFDEIDRLFDAKAFSKFSRYTADGKQAVGEIKRHFDGTPAENLIIKGNNLIALHSLAKQFRGKIKLIYIDPPYYFKNKQDNDSFGYNTNYKLSTWLVFMKNRLEIAKTLLSDDGVIFVQIKDDGIYHLKLLLDEIFGIENFVNNISVKMSEATGVKMSHSRMRFPNIKEYILFYKNSSSFSGFTHIDKYETKEWDRENNIFLENLSFEQRQELISYQEKDEISEIDLQKVIKILANVKKVSLNTKLQELDVEDKEQWLFDNSYRIIKTAGSSSIKNQVLALDDVPNQDISALISKKDKVLFFYITDFNREANDPRLRVIFADENIWKNPCDFWQDIKTSGAIAKERGVQLSNGKKPEKLLHRIISMTTKEKDIVLDFFSGSGTTAAVAHKMNRQWITIEQIENQVNLSIQGLTNVINADNTGISELVNWQGGGEFVYAELAPFNETAKQQILACENSDGIKTLFNELCERYFLKYNVSVNEFSQIIEEPEFQSLPLDEQKQMVLEMLDLNQMYVSLSEMDDEQFAGCLNDDDKALSREFYQSAKNQAEKKDGE</sequence>
<evidence type="ECO:0000259" key="7">
    <source>
        <dbReference type="Pfam" id="PF01555"/>
    </source>
</evidence>
<gene>
    <name evidence="9" type="ORF">A7456_05875</name>
    <name evidence="10" type="ORF">I6G26_08300</name>
</gene>
<reference evidence="9 11" key="1">
    <citation type="submission" date="2016-05" db="EMBL/GenBank/DDBJ databases">
        <title>Draft genome sequence of Moraxella nonliquefaciens CCUG 348T.</title>
        <authorList>
            <person name="Salva-Serra F."/>
            <person name="Engstrom-Jakobsson H."/>
            <person name="Thorell K."/>
            <person name="Gonzales-Siles L."/>
            <person name="Karlsson R."/>
            <person name="Boulund F."/>
            <person name="Engstrand L."/>
            <person name="Kristiansson E."/>
            <person name="Moore E."/>
        </authorList>
    </citation>
    <scope>NUCLEOTIDE SEQUENCE [LARGE SCALE GENOMIC DNA]</scope>
    <source>
        <strain evidence="9 11">CCUG 348</strain>
    </source>
</reference>
<evidence type="ECO:0000259" key="8">
    <source>
        <dbReference type="Pfam" id="PF12564"/>
    </source>
</evidence>
<dbReference type="Pfam" id="PF12564">
    <property type="entry name" value="TypeIII_RM_meth"/>
    <property type="match status" value="1"/>
</dbReference>
<keyword evidence="4" id="KW-0808">Transferase</keyword>
<dbReference type="InterPro" id="IPR022221">
    <property type="entry name" value="TypeIII_RM_meth"/>
</dbReference>
<reference evidence="10 12" key="2">
    <citation type="submission" date="2020-12" db="EMBL/GenBank/DDBJ databases">
        <title>FDA dAtabase for Regulatory Grade micrObial Sequences (FDA-ARGOS): Supporting development and validation of Infectious Disease Dx tests.</title>
        <authorList>
            <person name="Sproer C."/>
            <person name="Gronow S."/>
            <person name="Severitt S."/>
            <person name="Schroder I."/>
            <person name="Tallon L."/>
            <person name="Sadzewicz L."/>
            <person name="Zhao X."/>
            <person name="Boylan J."/>
            <person name="Ott S."/>
            <person name="Bowen H."/>
            <person name="Vavikolanu K."/>
            <person name="Mehta A."/>
            <person name="Aluvathingal J."/>
            <person name="Nadendla S."/>
            <person name="Lowell S."/>
            <person name="Myers T."/>
            <person name="Yan Y."/>
            <person name="Sichtig H."/>
        </authorList>
    </citation>
    <scope>NUCLEOTIDE SEQUENCE [LARGE SCALE GENOMIC DNA]</scope>
    <source>
        <strain evidence="10 12">FDAARGOS_869</strain>
    </source>
</reference>
<evidence type="ECO:0000313" key="12">
    <source>
        <dbReference type="Proteomes" id="UP000594834"/>
    </source>
</evidence>
<evidence type="ECO:0000256" key="4">
    <source>
        <dbReference type="ARBA" id="ARBA00022679"/>
    </source>
</evidence>
<comment type="similarity">
    <text evidence="1">Belongs to the N(4)/N(6)-methyltransferase family.</text>
</comment>
<dbReference type="Gene3D" id="3.40.50.150">
    <property type="entry name" value="Vaccinia Virus protein VP39"/>
    <property type="match status" value="2"/>
</dbReference>
<dbReference type="STRING" id="478.A7456_05875"/>
<keyword evidence="3" id="KW-0489">Methyltransferase</keyword>
<dbReference type="PROSITE" id="PS00092">
    <property type="entry name" value="N6_MTASE"/>
    <property type="match status" value="1"/>
</dbReference>
<name>A0A1B8QJ87_MORNO</name>
<dbReference type="AlphaFoldDB" id="A0A1B8QJ87"/>
<dbReference type="EMBL" id="LXTW01000032">
    <property type="protein sequence ID" value="OBX83533.1"/>
    <property type="molecule type" value="Genomic_DNA"/>
</dbReference>
<evidence type="ECO:0000313" key="9">
    <source>
        <dbReference type="EMBL" id="OBX83533.1"/>
    </source>
</evidence>
<dbReference type="SUPFAM" id="SSF53335">
    <property type="entry name" value="S-adenosyl-L-methionine-dependent methyltransferases"/>
    <property type="match status" value="1"/>
</dbReference>
<keyword evidence="9" id="KW-0378">Hydrolase</keyword>
<dbReference type="GO" id="GO:0008170">
    <property type="term" value="F:N-methyltransferase activity"/>
    <property type="evidence" value="ECO:0007669"/>
    <property type="project" value="InterPro"/>
</dbReference>
<dbReference type="Proteomes" id="UP000594834">
    <property type="component" value="Chromosome"/>
</dbReference>
<protein>
    <recommendedName>
        <fullName evidence="2">site-specific DNA-methyltransferase (adenine-specific)</fullName>
        <ecNumber evidence="2">2.1.1.72</ecNumber>
    </recommendedName>
</protein>
<dbReference type="RefSeq" id="WP_067009844.1">
    <property type="nucleotide sequence ID" value="NZ_CP065728.1"/>
</dbReference>
<feature type="domain" description="DNA methylase N-4/N-6" evidence="7">
    <location>
        <begin position="228"/>
        <end position="572"/>
    </location>
</feature>
<evidence type="ECO:0000256" key="5">
    <source>
        <dbReference type="ARBA" id="ARBA00022691"/>
    </source>
</evidence>
<evidence type="ECO:0000313" key="10">
    <source>
        <dbReference type="EMBL" id="QPT44064.1"/>
    </source>
</evidence>
<evidence type="ECO:0000313" key="11">
    <source>
        <dbReference type="Proteomes" id="UP000092575"/>
    </source>
</evidence>
<evidence type="ECO:0000256" key="3">
    <source>
        <dbReference type="ARBA" id="ARBA00022603"/>
    </source>
</evidence>
<dbReference type="Proteomes" id="UP000092575">
    <property type="component" value="Unassembled WGS sequence"/>
</dbReference>
<keyword evidence="9" id="KW-0255">Endonuclease</keyword>
<evidence type="ECO:0000256" key="2">
    <source>
        <dbReference type="ARBA" id="ARBA00011900"/>
    </source>
</evidence>
<dbReference type="PRINTS" id="PR00506">
    <property type="entry name" value="D21N6MTFRASE"/>
</dbReference>
<dbReference type="GO" id="GO:0032259">
    <property type="term" value="P:methylation"/>
    <property type="evidence" value="ECO:0007669"/>
    <property type="project" value="UniProtKB-KW"/>
</dbReference>
<dbReference type="EC" id="2.1.1.72" evidence="2"/>
<dbReference type="Pfam" id="PF01555">
    <property type="entry name" value="N6_N4_Mtase"/>
    <property type="match status" value="1"/>
</dbReference>
<keyword evidence="5" id="KW-0949">S-adenosyl-L-methionine</keyword>
<evidence type="ECO:0000256" key="6">
    <source>
        <dbReference type="ARBA" id="ARBA00047942"/>
    </source>
</evidence>
<keyword evidence="9" id="KW-0540">Nuclease</keyword>